<accession>A0A938X4R7</accession>
<dbReference type="InterPro" id="IPR041685">
    <property type="entry name" value="AAA_GajA/Old/RecF-like"/>
</dbReference>
<proteinExistence type="predicted"/>
<reference evidence="4" key="2">
    <citation type="journal article" date="2021" name="Sci. Rep.">
        <title>The distribution of antibiotic resistance genes in chicken gut microbiota commensals.</title>
        <authorList>
            <person name="Juricova H."/>
            <person name="Matiasovicova J."/>
            <person name="Kubasova T."/>
            <person name="Cejkova D."/>
            <person name="Rychlik I."/>
        </authorList>
    </citation>
    <scope>NUCLEOTIDE SEQUENCE</scope>
    <source>
        <strain evidence="4">An420c</strain>
    </source>
</reference>
<evidence type="ECO:0000313" key="4">
    <source>
        <dbReference type="EMBL" id="MBM6827871.1"/>
    </source>
</evidence>
<dbReference type="AlphaFoldDB" id="A0A938X4R7"/>
<dbReference type="EMBL" id="JACJLV010000071">
    <property type="protein sequence ID" value="MBM6827871.1"/>
    <property type="molecule type" value="Genomic_DNA"/>
</dbReference>
<dbReference type="InterPro" id="IPR034139">
    <property type="entry name" value="TOPRIM_OLD"/>
</dbReference>
<dbReference type="Pfam" id="PF13175">
    <property type="entry name" value="AAA_15"/>
    <property type="match status" value="1"/>
</dbReference>
<dbReference type="Pfam" id="PF20469">
    <property type="entry name" value="OLD-like_TOPRIM"/>
    <property type="match status" value="1"/>
</dbReference>
<keyword evidence="1" id="KW-0175">Coiled coil</keyword>
<feature type="coiled-coil region" evidence="1">
    <location>
        <begin position="536"/>
        <end position="566"/>
    </location>
</feature>
<name>A0A938X4R7_9CLOT</name>
<evidence type="ECO:0000256" key="1">
    <source>
        <dbReference type="SAM" id="Coils"/>
    </source>
</evidence>
<feature type="domain" description="OLD protein-like TOPRIM" evidence="3">
    <location>
        <begin position="384"/>
        <end position="453"/>
    </location>
</feature>
<organism evidence="4 5">
    <name type="scientific">Mordavella massiliensis</name>
    <dbReference type="NCBI Taxonomy" id="1871024"/>
    <lineage>
        <taxon>Bacteria</taxon>
        <taxon>Bacillati</taxon>
        <taxon>Bacillota</taxon>
        <taxon>Clostridia</taxon>
        <taxon>Eubacteriales</taxon>
        <taxon>Clostridiaceae</taxon>
        <taxon>Mordavella</taxon>
    </lineage>
</organism>
<keyword evidence="5" id="KW-1185">Reference proteome</keyword>
<evidence type="ECO:0000313" key="5">
    <source>
        <dbReference type="Proteomes" id="UP000713880"/>
    </source>
</evidence>
<dbReference type="PANTHER" id="PTHR43581:SF4">
    <property type="entry name" value="ATP_GTP PHOSPHATASE"/>
    <property type="match status" value="1"/>
</dbReference>
<feature type="domain" description="Endonuclease GajA/Old nuclease/RecF-like AAA" evidence="2">
    <location>
        <begin position="1"/>
        <end position="337"/>
    </location>
</feature>
<evidence type="ECO:0000259" key="2">
    <source>
        <dbReference type="Pfam" id="PF13175"/>
    </source>
</evidence>
<dbReference type="RefSeq" id="WP_204909843.1">
    <property type="nucleotide sequence ID" value="NZ_JACJLV010000071.1"/>
</dbReference>
<dbReference type="CDD" id="cd01026">
    <property type="entry name" value="TOPRIM_OLD"/>
    <property type="match status" value="1"/>
</dbReference>
<dbReference type="PANTHER" id="PTHR43581">
    <property type="entry name" value="ATP/GTP PHOSPHATASE"/>
    <property type="match status" value="1"/>
</dbReference>
<evidence type="ECO:0000259" key="3">
    <source>
        <dbReference type="Pfam" id="PF20469"/>
    </source>
</evidence>
<dbReference type="InterPro" id="IPR051396">
    <property type="entry name" value="Bact_Antivir_Def_Nuclease"/>
</dbReference>
<protein>
    <submittedName>
        <fullName evidence="4">AAA family ATPase</fullName>
    </submittedName>
</protein>
<dbReference type="Gene3D" id="3.40.50.300">
    <property type="entry name" value="P-loop containing nucleotide triphosphate hydrolases"/>
    <property type="match status" value="1"/>
</dbReference>
<sequence>MYISSVETENFRAFKEKTIFHFNPGVTVLIGENDCGKSTVIDAIRYVLGTTDQTWQRVELSDYYQENTQNEIHITVVFSDLTIQEKAAFMECLTYTKSEEILILNWTAKYMTNVKPHRTFVSINCGRNGDVSAPSAEARELLRVTYLKPLRDAQAQMRSGRSSRLAQILSSVPDLNTGEREYREGIDINKLSLAGIFDLSNHLLANHEKIKGVNQGISDILNAELMLSSDAVQTEITVSGDGNTDEKKIHSLLEKLDLNIQRDSGSNYGHVGLGTSNLMSMACEMLLNQDDKELSTFMLIEEPEAHIHAQRQLKLIQSMQNKGKNQQIILTTHSPLLASVVELNNLLLIQNRKAFSMRAGETLLDASDYKYLERYLDATKANLFFARGVIIVEGPGEALLLPTLANLLHRNLTDYGVSIVDVKSTGLRRYARIFQRKNGDEINIPVSCITDRDVMPDCAPAICIDETYDKEENWPKKNRKWKVESEITDKEKYIHEIEEKANGQKVKTFIPEQWTLEYEMAANGLGEEMLETIATLRAAELKSKKNEELLKDYKEKYNEYDSKEAKASYIYSFFSHKLVSKAEFAQQFGLDLECKFKEKPVEDIVKILPNYLVKAIEYVTADIEGI</sequence>
<dbReference type="InterPro" id="IPR027417">
    <property type="entry name" value="P-loop_NTPase"/>
</dbReference>
<dbReference type="Proteomes" id="UP000713880">
    <property type="component" value="Unassembled WGS sequence"/>
</dbReference>
<gene>
    <name evidence="4" type="ORF">H6A13_12360</name>
</gene>
<reference evidence="4" key="1">
    <citation type="submission" date="2020-08" db="EMBL/GenBank/DDBJ databases">
        <authorList>
            <person name="Cejkova D."/>
            <person name="Kubasova T."/>
            <person name="Jahodarova E."/>
            <person name="Rychlik I."/>
        </authorList>
    </citation>
    <scope>NUCLEOTIDE SEQUENCE</scope>
    <source>
        <strain evidence="4">An420c</strain>
    </source>
</reference>
<dbReference type="SUPFAM" id="SSF52540">
    <property type="entry name" value="P-loop containing nucleoside triphosphate hydrolases"/>
    <property type="match status" value="1"/>
</dbReference>
<comment type="caution">
    <text evidence="4">The sequence shown here is derived from an EMBL/GenBank/DDBJ whole genome shotgun (WGS) entry which is preliminary data.</text>
</comment>